<gene>
    <name evidence="3" type="ORF">GCM10008096_24600</name>
</gene>
<accession>A0ABQ3GMJ7</accession>
<evidence type="ECO:0000313" key="4">
    <source>
        <dbReference type="Proteomes" id="UP000642819"/>
    </source>
</evidence>
<feature type="transmembrane region" description="Helical" evidence="2">
    <location>
        <begin position="136"/>
        <end position="157"/>
    </location>
</feature>
<dbReference type="InterPro" id="IPR021517">
    <property type="entry name" value="DUF3180"/>
</dbReference>
<keyword evidence="2" id="KW-0812">Transmembrane</keyword>
<feature type="compositionally biased region" description="Gly residues" evidence="1">
    <location>
        <begin position="181"/>
        <end position="193"/>
    </location>
</feature>
<name>A0ABQ3GMJ7_9MICC</name>
<evidence type="ECO:0000256" key="2">
    <source>
        <dbReference type="SAM" id="Phobius"/>
    </source>
</evidence>
<keyword evidence="2" id="KW-0472">Membrane</keyword>
<dbReference type="RefSeq" id="WP_189350892.1">
    <property type="nucleotide sequence ID" value="NZ_BMXK01000011.1"/>
</dbReference>
<protein>
    <recommendedName>
        <fullName evidence="5">DUF3180 domain-containing protein</fullName>
    </recommendedName>
</protein>
<comment type="caution">
    <text evidence="3">The sequence shown here is derived from an EMBL/GenBank/DDBJ whole genome shotgun (WGS) entry which is preliminary data.</text>
</comment>
<reference evidence="4" key="1">
    <citation type="journal article" date="2019" name="Int. J. Syst. Evol. Microbiol.">
        <title>The Global Catalogue of Microorganisms (GCM) 10K type strain sequencing project: providing services to taxonomists for standard genome sequencing and annotation.</title>
        <authorList>
            <consortium name="The Broad Institute Genomics Platform"/>
            <consortium name="The Broad Institute Genome Sequencing Center for Infectious Disease"/>
            <person name="Wu L."/>
            <person name="Ma J."/>
        </authorList>
    </citation>
    <scope>NUCLEOTIDE SEQUENCE [LARGE SCALE GENOMIC DNA]</scope>
    <source>
        <strain evidence="4">KCTC 19466</strain>
    </source>
</reference>
<feature type="region of interest" description="Disordered" evidence="1">
    <location>
        <begin position="166"/>
        <end position="193"/>
    </location>
</feature>
<evidence type="ECO:0000256" key="1">
    <source>
        <dbReference type="SAM" id="MobiDB-lite"/>
    </source>
</evidence>
<dbReference type="Pfam" id="PF11377">
    <property type="entry name" value="DUF3180"/>
    <property type="match status" value="1"/>
</dbReference>
<evidence type="ECO:0000313" key="3">
    <source>
        <dbReference type="EMBL" id="GHD10771.1"/>
    </source>
</evidence>
<proteinExistence type="predicted"/>
<sequence length="193" mass="19941">MSTIRPLWLALIAVVTVVLGWAASLLAAANGLPAPVLHVTSLITMAAGTIITLVLGLRVRAYQRQRAEFRDRERRRQAGGVEHARGAARPVEISPVLAARTLVLAQALAYAGAVICGWHGGVLLDLLGAAPFGSSSVTLSLIMIAAAGLMSVVGWVVEQFCKVPPGEDQADGPEGTRGETNGDGQGYAPGAGN</sequence>
<keyword evidence="2" id="KW-1133">Transmembrane helix</keyword>
<feature type="transmembrane region" description="Helical" evidence="2">
    <location>
        <begin position="37"/>
        <end position="57"/>
    </location>
</feature>
<dbReference type="Proteomes" id="UP000642819">
    <property type="component" value="Unassembled WGS sequence"/>
</dbReference>
<dbReference type="EMBL" id="BMXK01000011">
    <property type="protein sequence ID" value="GHD10771.1"/>
    <property type="molecule type" value="Genomic_DNA"/>
</dbReference>
<organism evidence="3 4">
    <name type="scientific">Zhihengliuella salsuginis</name>
    <dbReference type="NCBI Taxonomy" id="578222"/>
    <lineage>
        <taxon>Bacteria</taxon>
        <taxon>Bacillati</taxon>
        <taxon>Actinomycetota</taxon>
        <taxon>Actinomycetes</taxon>
        <taxon>Micrococcales</taxon>
        <taxon>Micrococcaceae</taxon>
        <taxon>Zhihengliuella</taxon>
    </lineage>
</organism>
<evidence type="ECO:0008006" key="5">
    <source>
        <dbReference type="Google" id="ProtNLM"/>
    </source>
</evidence>
<keyword evidence="4" id="KW-1185">Reference proteome</keyword>
<feature type="transmembrane region" description="Helical" evidence="2">
    <location>
        <begin position="107"/>
        <end position="130"/>
    </location>
</feature>